<evidence type="ECO:0000256" key="2">
    <source>
        <dbReference type="ARBA" id="ARBA00001966"/>
    </source>
</evidence>
<evidence type="ECO:0000256" key="5">
    <source>
        <dbReference type="ARBA" id="ARBA00022691"/>
    </source>
</evidence>
<keyword evidence="6" id="KW-0479">Metal-binding</keyword>
<dbReference type="InterPro" id="IPR007197">
    <property type="entry name" value="rSAM"/>
</dbReference>
<dbReference type="InterPro" id="IPR058240">
    <property type="entry name" value="rSAM_sf"/>
</dbReference>
<dbReference type="Gene3D" id="3.20.20.70">
    <property type="entry name" value="Aldolase class I"/>
    <property type="match status" value="1"/>
</dbReference>
<accession>A0A9X3ELH6</accession>
<keyword evidence="4" id="KW-0004">4Fe-4S</keyword>
<dbReference type="CDD" id="cd01335">
    <property type="entry name" value="Radical_SAM"/>
    <property type="match status" value="1"/>
</dbReference>
<reference evidence="14" key="1">
    <citation type="submission" date="2022-11" db="EMBL/GenBank/DDBJ databases">
        <title>Minimal conservation of predation-associated metabolite biosynthetic gene clusters underscores biosynthetic potential of Myxococcota including descriptions for ten novel species: Archangium lansinium sp. nov., Myxococcus landrumus sp. nov., Nannocystis bai.</title>
        <authorList>
            <person name="Ahearne A."/>
            <person name="Stevens C."/>
            <person name="Phillips K."/>
        </authorList>
    </citation>
    <scope>NUCLEOTIDE SEQUENCE</scope>
    <source>
        <strain evidence="14">Na p29</strain>
    </source>
</reference>
<feature type="modified residue" description="N6-(pyridoxal phosphate)lysine" evidence="11">
    <location>
        <position position="457"/>
    </location>
</feature>
<evidence type="ECO:0000256" key="9">
    <source>
        <dbReference type="ARBA" id="ARBA00023014"/>
    </source>
</evidence>
<evidence type="ECO:0000256" key="12">
    <source>
        <dbReference type="SAM" id="MobiDB-lite"/>
    </source>
</evidence>
<evidence type="ECO:0000256" key="6">
    <source>
        <dbReference type="ARBA" id="ARBA00022723"/>
    </source>
</evidence>
<name>A0A9X3ELH6_9BACT</name>
<comment type="cofactor">
    <cofactor evidence="1 11">
        <name>pyridoxal 5'-phosphate</name>
        <dbReference type="ChEBI" id="CHEBI:597326"/>
    </cofactor>
</comment>
<dbReference type="InterPro" id="IPR013785">
    <property type="entry name" value="Aldolase_TIM"/>
</dbReference>
<dbReference type="GO" id="GO:0046872">
    <property type="term" value="F:metal ion binding"/>
    <property type="evidence" value="ECO:0007669"/>
    <property type="project" value="UniProtKB-KW"/>
</dbReference>
<keyword evidence="15" id="KW-1185">Reference proteome</keyword>
<evidence type="ECO:0000256" key="1">
    <source>
        <dbReference type="ARBA" id="ARBA00001933"/>
    </source>
</evidence>
<dbReference type="Proteomes" id="UP001150924">
    <property type="component" value="Unassembled WGS sequence"/>
</dbReference>
<feature type="domain" description="Radical SAM core" evidence="13">
    <location>
        <begin position="229"/>
        <end position="442"/>
    </location>
</feature>
<evidence type="ECO:0000259" key="13">
    <source>
        <dbReference type="PROSITE" id="PS51918"/>
    </source>
</evidence>
<gene>
    <name evidence="14" type="ORF">OV079_11950</name>
</gene>
<keyword evidence="7 11" id="KW-0663">Pyridoxal phosphate</keyword>
<feature type="compositionally biased region" description="Pro residues" evidence="12">
    <location>
        <begin position="36"/>
        <end position="47"/>
    </location>
</feature>
<organism evidence="14 15">
    <name type="scientific">Nannocystis pusilla</name>
    <dbReference type="NCBI Taxonomy" id="889268"/>
    <lineage>
        <taxon>Bacteria</taxon>
        <taxon>Pseudomonadati</taxon>
        <taxon>Myxococcota</taxon>
        <taxon>Polyangia</taxon>
        <taxon>Nannocystales</taxon>
        <taxon>Nannocystaceae</taxon>
        <taxon>Nannocystis</taxon>
    </lineage>
</organism>
<keyword evidence="10" id="KW-0413">Isomerase</keyword>
<dbReference type="NCBIfam" id="TIGR00238">
    <property type="entry name" value="KamA family radical SAM protein"/>
    <property type="match status" value="1"/>
</dbReference>
<dbReference type="EMBL" id="JAPNKE010000002">
    <property type="protein sequence ID" value="MCY1006259.1"/>
    <property type="molecule type" value="Genomic_DNA"/>
</dbReference>
<keyword evidence="5" id="KW-0949">S-adenosyl-L-methionine</keyword>
<evidence type="ECO:0000256" key="8">
    <source>
        <dbReference type="ARBA" id="ARBA00023004"/>
    </source>
</evidence>
<evidence type="ECO:0000313" key="15">
    <source>
        <dbReference type="Proteomes" id="UP001150924"/>
    </source>
</evidence>
<comment type="cofactor">
    <cofactor evidence="2">
        <name>[4Fe-4S] cluster</name>
        <dbReference type="ChEBI" id="CHEBI:49883"/>
    </cofactor>
</comment>
<evidence type="ECO:0000256" key="11">
    <source>
        <dbReference type="PIRSR" id="PIRSR603739-50"/>
    </source>
</evidence>
<dbReference type="AlphaFoldDB" id="A0A9X3ELH6"/>
<evidence type="ECO:0000256" key="7">
    <source>
        <dbReference type="ARBA" id="ARBA00022898"/>
    </source>
</evidence>
<dbReference type="SUPFAM" id="SSF102114">
    <property type="entry name" value="Radical SAM enzymes"/>
    <property type="match status" value="1"/>
</dbReference>
<dbReference type="GO" id="GO:0016853">
    <property type="term" value="F:isomerase activity"/>
    <property type="evidence" value="ECO:0007669"/>
    <property type="project" value="UniProtKB-KW"/>
</dbReference>
<evidence type="ECO:0000256" key="10">
    <source>
        <dbReference type="ARBA" id="ARBA00023235"/>
    </source>
</evidence>
<dbReference type="Pfam" id="PF04055">
    <property type="entry name" value="Radical_SAM"/>
    <property type="match status" value="1"/>
</dbReference>
<dbReference type="PROSITE" id="PS51918">
    <property type="entry name" value="RADICAL_SAM"/>
    <property type="match status" value="1"/>
</dbReference>
<evidence type="ECO:0000256" key="4">
    <source>
        <dbReference type="ARBA" id="ARBA00022485"/>
    </source>
</evidence>
<feature type="region of interest" description="Disordered" evidence="12">
    <location>
        <begin position="1"/>
        <end position="91"/>
    </location>
</feature>
<proteinExistence type="inferred from homology"/>
<dbReference type="InterPro" id="IPR025895">
    <property type="entry name" value="LAM_C_dom"/>
</dbReference>
<dbReference type="RefSeq" id="WP_267768357.1">
    <property type="nucleotide sequence ID" value="NZ_JAPNKE010000002.1"/>
</dbReference>
<sequence length="497" mass="53602">MLTHPDAAASLRAIVADRDDDAEAAQRSDSGRPDPGEPTPSRCPGPGPRASGHAVTVTPGDSSLPLAAPGPTTASPAVTASPGDSRLPLAASRATTPSLAVAAGESSRLAVIAAPPGEPGLPTAVAAGPSVGSPAAAPPAPRKRLELRRAADLAGLPLAPADRARDAEAAASFNVKAPRRYLELIDWADERDPIRRQVIPSAEELVHDPREREDPIGDAAHSPVARLTHRYPDRVLLYPTYQCAVYCRHCFRKESLADDDAATYTIDALEPALAYIAEHPEIREVILTGGDPLILANERLEELRRRIEAIGHVRLLRLHTRIPVVLPERVNPGLVAALKGRLMVCVVTHFNHAREITEATVAAARTLREAGFMLLNQTVLLKGVNDDAEALRTLFRELVYALGIRPYYLHHCDSTRGLSHFRTTIDRGLELMTALRGHISGLCLPHYVLDLPGGDGKIPLGPSYVAARSGFEWTFKTYDARTRDYSEIVTGNPPRDR</sequence>
<evidence type="ECO:0000256" key="3">
    <source>
        <dbReference type="ARBA" id="ARBA00008703"/>
    </source>
</evidence>
<dbReference type="SFLD" id="SFLDS00029">
    <property type="entry name" value="Radical_SAM"/>
    <property type="match status" value="1"/>
</dbReference>
<dbReference type="PANTHER" id="PTHR30538">
    <property type="entry name" value="LYSINE 2,3-AMINOMUTASE-RELATED"/>
    <property type="match status" value="1"/>
</dbReference>
<protein>
    <submittedName>
        <fullName evidence="14">KamA family radical SAM protein</fullName>
    </submittedName>
</protein>
<comment type="caution">
    <text evidence="14">The sequence shown here is derived from an EMBL/GenBank/DDBJ whole genome shotgun (WGS) entry which is preliminary data.</text>
</comment>
<dbReference type="SFLD" id="SFLDG01070">
    <property type="entry name" value="PLP-dependent"/>
    <property type="match status" value="1"/>
</dbReference>
<keyword evidence="8" id="KW-0408">Iron</keyword>
<dbReference type="PANTHER" id="PTHR30538:SF1">
    <property type="entry name" value="L-LYSINE 2,3-AMINOMUTASE"/>
    <property type="match status" value="1"/>
</dbReference>
<feature type="compositionally biased region" description="Basic and acidic residues" evidence="12">
    <location>
        <begin position="24"/>
        <end position="35"/>
    </location>
</feature>
<dbReference type="Pfam" id="PF12544">
    <property type="entry name" value="LAM_C"/>
    <property type="match status" value="1"/>
</dbReference>
<dbReference type="GO" id="GO:0051539">
    <property type="term" value="F:4 iron, 4 sulfur cluster binding"/>
    <property type="evidence" value="ECO:0007669"/>
    <property type="project" value="UniProtKB-KW"/>
</dbReference>
<dbReference type="InterPro" id="IPR003739">
    <property type="entry name" value="Lys_aminomutase/Glu_NH3_mut"/>
</dbReference>
<keyword evidence="9" id="KW-0411">Iron-sulfur</keyword>
<evidence type="ECO:0000313" key="14">
    <source>
        <dbReference type="EMBL" id="MCY1006259.1"/>
    </source>
</evidence>
<comment type="similarity">
    <text evidence="3">Belongs to the radical SAM superfamily. KamA family.</text>
</comment>